<dbReference type="GeneID" id="63842692"/>
<keyword evidence="3" id="KW-1185">Reference proteome</keyword>
<evidence type="ECO:0000313" key="3">
    <source>
        <dbReference type="Proteomes" id="UP000803844"/>
    </source>
</evidence>
<dbReference type="AlphaFoldDB" id="A0A9P4XXF9"/>
<reference evidence="2" key="1">
    <citation type="journal article" date="2020" name="Phytopathology">
        <title>Genome sequence of the chestnut blight fungus Cryphonectria parasitica EP155: A fundamental resource for an archetypical invasive plant pathogen.</title>
        <authorList>
            <person name="Crouch J.A."/>
            <person name="Dawe A."/>
            <person name="Aerts A."/>
            <person name="Barry K."/>
            <person name="Churchill A.C.L."/>
            <person name="Grimwood J."/>
            <person name="Hillman B."/>
            <person name="Milgroom M.G."/>
            <person name="Pangilinan J."/>
            <person name="Smith M."/>
            <person name="Salamov A."/>
            <person name="Schmutz J."/>
            <person name="Yadav J."/>
            <person name="Grigoriev I.V."/>
            <person name="Nuss D."/>
        </authorList>
    </citation>
    <scope>NUCLEOTIDE SEQUENCE</scope>
    <source>
        <strain evidence="2">EP155</strain>
    </source>
</reference>
<evidence type="ECO:0000313" key="2">
    <source>
        <dbReference type="EMBL" id="KAF3762704.1"/>
    </source>
</evidence>
<feature type="compositionally biased region" description="Polar residues" evidence="1">
    <location>
        <begin position="15"/>
        <end position="33"/>
    </location>
</feature>
<feature type="region of interest" description="Disordered" evidence="1">
    <location>
        <begin position="1"/>
        <end position="41"/>
    </location>
</feature>
<organism evidence="2 3">
    <name type="scientific">Cryphonectria parasitica (strain ATCC 38755 / EP155)</name>
    <dbReference type="NCBI Taxonomy" id="660469"/>
    <lineage>
        <taxon>Eukaryota</taxon>
        <taxon>Fungi</taxon>
        <taxon>Dikarya</taxon>
        <taxon>Ascomycota</taxon>
        <taxon>Pezizomycotina</taxon>
        <taxon>Sordariomycetes</taxon>
        <taxon>Sordariomycetidae</taxon>
        <taxon>Diaporthales</taxon>
        <taxon>Cryphonectriaceae</taxon>
        <taxon>Cryphonectria-Endothia species complex</taxon>
        <taxon>Cryphonectria</taxon>
    </lineage>
</organism>
<comment type="caution">
    <text evidence="2">The sequence shown here is derived from an EMBL/GenBank/DDBJ whole genome shotgun (WGS) entry which is preliminary data.</text>
</comment>
<dbReference type="EMBL" id="MU032350">
    <property type="protein sequence ID" value="KAF3762704.1"/>
    <property type="molecule type" value="Genomic_DNA"/>
</dbReference>
<gene>
    <name evidence="2" type="ORF">M406DRAFT_72684</name>
</gene>
<protein>
    <submittedName>
        <fullName evidence="2">Uncharacterized protein</fullName>
    </submittedName>
</protein>
<name>A0A9P4XXF9_CRYP1</name>
<accession>A0A9P4XXF9</accession>
<proteinExistence type="predicted"/>
<evidence type="ECO:0000256" key="1">
    <source>
        <dbReference type="SAM" id="MobiDB-lite"/>
    </source>
</evidence>
<dbReference type="Proteomes" id="UP000803844">
    <property type="component" value="Unassembled WGS sequence"/>
</dbReference>
<sequence>MSGLTRSGHAFRGASRSQTASNMTLDPKTTSRGHQLPDSLPNHKLNLQRAIDYYAHLKHSTQVQVQQDLSSNLFSALNPLVNHNSAKKTVLPDRSKPRINCKSMTPKIATNPAPTYIQDKREHEEVLEKGEDASVDQQAMTALNHPSPALIDRVLALSSSLDELNKHYYYESETHETLQKKRWLFVGCEPWSPEESPRLETPFSRTLISERFPSINIDLSLYTLSGEYDVSILSNLPEDSLFKSRKVRAPETWGTERSEKRVRLTIPEVVDD</sequence>
<dbReference type="RefSeq" id="XP_040773683.1">
    <property type="nucleotide sequence ID" value="XM_040925563.1"/>
</dbReference>